<feature type="domain" description="ORC5 lid" evidence="3">
    <location>
        <begin position="489"/>
        <end position="531"/>
    </location>
</feature>
<dbReference type="Proteomes" id="UP000290289">
    <property type="component" value="Chromosome 7"/>
</dbReference>
<feature type="region of interest" description="Disordered" evidence="1">
    <location>
        <begin position="183"/>
        <end position="220"/>
    </location>
</feature>
<gene>
    <name evidence="4" type="ORF">DVH24_014240</name>
</gene>
<dbReference type="InterPro" id="IPR047088">
    <property type="entry name" value="ORC5_C"/>
</dbReference>
<dbReference type="AlphaFoldDB" id="A0A498JI47"/>
<accession>A0A498JI47</accession>
<reference evidence="4 5" key="1">
    <citation type="submission" date="2018-10" db="EMBL/GenBank/DDBJ databases">
        <title>A high-quality apple genome assembly.</title>
        <authorList>
            <person name="Hu J."/>
        </authorList>
    </citation>
    <scope>NUCLEOTIDE SEQUENCE [LARGE SCALE GENOMIC DNA]</scope>
    <source>
        <strain evidence="5">cv. HFTH1</strain>
        <tissue evidence="4">Young leaf</tissue>
    </source>
</reference>
<dbReference type="PANTHER" id="PTHR34797:SF1">
    <property type="entry name" value="ATG8-INTERACTING PROTEIN 2"/>
    <property type="match status" value="1"/>
</dbReference>
<evidence type="ECO:0000313" key="4">
    <source>
        <dbReference type="EMBL" id="RXH93664.1"/>
    </source>
</evidence>
<dbReference type="Pfam" id="PF14630">
    <property type="entry name" value="ORC5_C"/>
    <property type="match status" value="1"/>
</dbReference>
<dbReference type="STRING" id="3750.A0A498JI47"/>
<dbReference type="EMBL" id="RDQH01000333">
    <property type="protein sequence ID" value="RXH93664.1"/>
    <property type="molecule type" value="Genomic_DNA"/>
</dbReference>
<sequence>MADNDEGEESIVRGKMADNEEGEESTARGNEWEVVQLTASTYAAAPCPGGIELSNEEKSGIYGEHAETSRALFMSGHFAFPTSQHENLPLKSDRSEHVDKDVLAEIGVEEEGRSSGKEEETLTLKGLNAPDEFAGKQSVTDKDNMQLIGDTEFEEGLTSADKDQTIMDAAIYHFDGETDLSSLADYGESPAVPGLNEPSEQGLGFSEDTPQSPRSLKDDEFGVSRLPCGAWWKRRAASLYSHAKEANAVWSIFVAAAVMGLVLLGQRWQNERWLALQQKWLLSVNDQKTGRMIGPISRLKDVIVSSHRRGSFIRSSSSSEVLKDRYGRRMIFFDQHEYADGFDSNQISLSRNTTAIPLLFSHRFDRLSGRFSDQRFMNSFTRLRGWDKGSTILPLLFNLYDILKMPEVGLIFTSSASPDTYYPNMGYVEPIPIHLHDYTQDDLHKIFMRNQANKKLYASFLRVENSCFSSLHSSFAFCVSSDEHFFFLVSVMLRPFCRITRRVDELSPAFSPFFTKYCEPITDLNFVPNKETNQRQKSPEVEVEVKERKGKGDTRKFGDCEVEQLDFHMPTSAKHLLISAFLASRNPATLDSSMLSEKSMEQKETAEQELLLNPGSFPMERLLAIFQCITSVGESPLDEEEQEYGRLGIQDGNDVLMSDVLLLLSSLCSVNFIVTGGSCPLEGSTRYRSTMSEDMALKVARSIKFPLSKYMYR</sequence>
<dbReference type="InterPro" id="IPR040304">
    <property type="entry name" value="ATG8-IP-1/2"/>
</dbReference>
<keyword evidence="5" id="KW-1185">Reference proteome</keyword>
<organism evidence="4 5">
    <name type="scientific">Malus domestica</name>
    <name type="common">Apple</name>
    <name type="synonym">Pyrus malus</name>
    <dbReference type="NCBI Taxonomy" id="3750"/>
    <lineage>
        <taxon>Eukaryota</taxon>
        <taxon>Viridiplantae</taxon>
        <taxon>Streptophyta</taxon>
        <taxon>Embryophyta</taxon>
        <taxon>Tracheophyta</taxon>
        <taxon>Spermatophyta</taxon>
        <taxon>Magnoliopsida</taxon>
        <taxon>eudicotyledons</taxon>
        <taxon>Gunneridae</taxon>
        <taxon>Pentapetalae</taxon>
        <taxon>rosids</taxon>
        <taxon>fabids</taxon>
        <taxon>Rosales</taxon>
        <taxon>Rosaceae</taxon>
        <taxon>Amygdaloideae</taxon>
        <taxon>Maleae</taxon>
        <taxon>Malus</taxon>
    </lineage>
</organism>
<evidence type="ECO:0000259" key="2">
    <source>
        <dbReference type="Pfam" id="PF14630"/>
    </source>
</evidence>
<feature type="region of interest" description="Disordered" evidence="1">
    <location>
        <begin position="1"/>
        <end position="31"/>
    </location>
</feature>
<evidence type="ECO:0000313" key="5">
    <source>
        <dbReference type="Proteomes" id="UP000290289"/>
    </source>
</evidence>
<feature type="domain" description="Origin recognition complex subunit 5 C-terminal" evidence="2">
    <location>
        <begin position="569"/>
        <end position="711"/>
    </location>
</feature>
<dbReference type="Pfam" id="PF21639">
    <property type="entry name" value="ORC5_lid"/>
    <property type="match status" value="1"/>
</dbReference>
<dbReference type="PANTHER" id="PTHR34797">
    <property type="entry name" value="ATG8-INTERACTING PROTEIN 2"/>
    <property type="match status" value="1"/>
</dbReference>
<evidence type="ECO:0000256" key="1">
    <source>
        <dbReference type="SAM" id="MobiDB-lite"/>
    </source>
</evidence>
<comment type="caution">
    <text evidence="4">The sequence shown here is derived from an EMBL/GenBank/DDBJ whole genome shotgun (WGS) entry which is preliminary data.</text>
</comment>
<proteinExistence type="predicted"/>
<evidence type="ECO:0000259" key="3">
    <source>
        <dbReference type="Pfam" id="PF21639"/>
    </source>
</evidence>
<dbReference type="InterPro" id="IPR048866">
    <property type="entry name" value="ORC5_lid"/>
</dbReference>
<protein>
    <submittedName>
        <fullName evidence="4">Uncharacterized protein</fullName>
    </submittedName>
</protein>
<name>A0A498JI47_MALDO</name>